<reference evidence="1" key="1">
    <citation type="submission" date="2021-02" db="EMBL/GenBank/DDBJ databases">
        <authorList>
            <person name="Nowell W R."/>
        </authorList>
    </citation>
    <scope>NUCLEOTIDE SEQUENCE</scope>
</reference>
<accession>A0A8S3C0G7</accession>
<dbReference type="Proteomes" id="UP000681720">
    <property type="component" value="Unassembled WGS sequence"/>
</dbReference>
<dbReference type="EMBL" id="CAJOBJ010161872">
    <property type="protein sequence ID" value="CAF4849290.1"/>
    <property type="molecule type" value="Genomic_DNA"/>
</dbReference>
<comment type="caution">
    <text evidence="1">The sequence shown here is derived from an EMBL/GenBank/DDBJ whole genome shotgun (WGS) entry which is preliminary data.</text>
</comment>
<dbReference type="AlphaFoldDB" id="A0A8S3C0G7"/>
<sequence length="35" mass="3604">MKWPFKSDPKSSVGTIIAGGNGAGLNPYQLNNPSG</sequence>
<gene>
    <name evidence="1" type="ORF">GIL414_LOCUS49319</name>
</gene>
<evidence type="ECO:0000313" key="2">
    <source>
        <dbReference type="Proteomes" id="UP000681720"/>
    </source>
</evidence>
<protein>
    <submittedName>
        <fullName evidence="1">Uncharacterized protein</fullName>
    </submittedName>
</protein>
<evidence type="ECO:0000313" key="1">
    <source>
        <dbReference type="EMBL" id="CAF4849290.1"/>
    </source>
</evidence>
<feature type="non-terminal residue" evidence="1">
    <location>
        <position position="1"/>
    </location>
</feature>
<name>A0A8S3C0G7_9BILA</name>
<proteinExistence type="predicted"/>
<organism evidence="1 2">
    <name type="scientific">Rotaria magnacalcarata</name>
    <dbReference type="NCBI Taxonomy" id="392030"/>
    <lineage>
        <taxon>Eukaryota</taxon>
        <taxon>Metazoa</taxon>
        <taxon>Spiralia</taxon>
        <taxon>Gnathifera</taxon>
        <taxon>Rotifera</taxon>
        <taxon>Eurotatoria</taxon>
        <taxon>Bdelloidea</taxon>
        <taxon>Philodinida</taxon>
        <taxon>Philodinidae</taxon>
        <taxon>Rotaria</taxon>
    </lineage>
</organism>